<keyword evidence="4" id="KW-0732">Signal</keyword>
<dbReference type="GeneID" id="55992427"/>
<protein>
    <recommendedName>
        <fullName evidence="5">Amidohydrolase-related domain-containing protein</fullName>
    </recommendedName>
</protein>
<dbReference type="PANTHER" id="PTHR21240:SF30">
    <property type="entry name" value="AMIDOHYDROLASE-RELATED DOMAIN-CONTAINING PROTEIN-RELATED"/>
    <property type="match status" value="1"/>
</dbReference>
<comment type="similarity">
    <text evidence="3">Belongs to the metallo-dependent hydrolases superfamily.</text>
</comment>
<dbReference type="KEGG" id="trg:TRUGW13939_04929"/>
<feature type="domain" description="Amidohydrolase-related" evidence="5">
    <location>
        <begin position="113"/>
        <end position="368"/>
    </location>
</feature>
<feature type="chain" id="PRO_5028933350" description="Amidohydrolase-related domain-containing protein" evidence="4">
    <location>
        <begin position="19"/>
        <end position="369"/>
    </location>
</feature>
<dbReference type="RefSeq" id="XP_035343987.1">
    <property type="nucleotide sequence ID" value="XM_035488094.1"/>
</dbReference>
<dbReference type="Pfam" id="PF04909">
    <property type="entry name" value="Amidohydro_2"/>
    <property type="match status" value="1"/>
</dbReference>
<feature type="signal peptide" evidence="4">
    <location>
        <begin position="1"/>
        <end position="18"/>
    </location>
</feature>
<evidence type="ECO:0000259" key="5">
    <source>
        <dbReference type="Pfam" id="PF04909"/>
    </source>
</evidence>
<dbReference type="GO" id="GO:0005829">
    <property type="term" value="C:cytosol"/>
    <property type="evidence" value="ECO:0007669"/>
    <property type="project" value="TreeGrafter"/>
</dbReference>
<dbReference type="EMBL" id="CP055900">
    <property type="protein sequence ID" value="QKX57809.1"/>
    <property type="molecule type" value="Genomic_DNA"/>
</dbReference>
<dbReference type="InterPro" id="IPR032465">
    <property type="entry name" value="ACMSD"/>
</dbReference>
<dbReference type="PANTHER" id="PTHR21240">
    <property type="entry name" value="2-AMINO-3-CARBOXYLMUCONATE-6-SEMIALDEHYDE DECARBOXYLASE"/>
    <property type="match status" value="1"/>
</dbReference>
<evidence type="ECO:0000313" key="6">
    <source>
        <dbReference type="EMBL" id="QKX57809.1"/>
    </source>
</evidence>
<dbReference type="AlphaFoldDB" id="A0A7H8QV00"/>
<dbReference type="GO" id="GO:0019748">
    <property type="term" value="P:secondary metabolic process"/>
    <property type="evidence" value="ECO:0007669"/>
    <property type="project" value="TreeGrafter"/>
</dbReference>
<dbReference type="InterPro" id="IPR006680">
    <property type="entry name" value="Amidohydro-rel"/>
</dbReference>
<name>A0A7H8QV00_TALRU</name>
<evidence type="ECO:0000313" key="7">
    <source>
        <dbReference type="Proteomes" id="UP000509510"/>
    </source>
</evidence>
<evidence type="ECO:0000256" key="4">
    <source>
        <dbReference type="SAM" id="SignalP"/>
    </source>
</evidence>
<accession>A0A7H8QV00</accession>
<dbReference type="GO" id="GO:0016787">
    <property type="term" value="F:hydrolase activity"/>
    <property type="evidence" value="ECO:0007669"/>
    <property type="project" value="InterPro"/>
</dbReference>
<dbReference type="InterPro" id="IPR032466">
    <property type="entry name" value="Metal_Hydrolase"/>
</dbReference>
<gene>
    <name evidence="6" type="ORF">TRUGW13939_04929</name>
</gene>
<evidence type="ECO:0000256" key="1">
    <source>
        <dbReference type="ARBA" id="ARBA00022793"/>
    </source>
</evidence>
<evidence type="ECO:0000256" key="2">
    <source>
        <dbReference type="ARBA" id="ARBA00023239"/>
    </source>
</evidence>
<dbReference type="Gene3D" id="3.20.20.140">
    <property type="entry name" value="Metal-dependent hydrolases"/>
    <property type="match status" value="1"/>
</dbReference>
<proteinExistence type="inferred from homology"/>
<dbReference type="OrthoDB" id="432010at2759"/>
<keyword evidence="7" id="KW-1185">Reference proteome</keyword>
<reference evidence="7" key="1">
    <citation type="submission" date="2020-06" db="EMBL/GenBank/DDBJ databases">
        <title>A chromosome-scale genome assembly of Talaromyces rugulosus W13939.</title>
        <authorList>
            <person name="Wang B."/>
            <person name="Guo L."/>
            <person name="Ye K."/>
            <person name="Wang L."/>
        </authorList>
    </citation>
    <scope>NUCLEOTIDE SEQUENCE [LARGE SCALE GENOMIC DNA]</scope>
    <source>
        <strain evidence="7">W13939</strain>
    </source>
</reference>
<organism evidence="6 7">
    <name type="scientific">Talaromyces rugulosus</name>
    <name type="common">Penicillium rugulosum</name>
    <dbReference type="NCBI Taxonomy" id="121627"/>
    <lineage>
        <taxon>Eukaryota</taxon>
        <taxon>Fungi</taxon>
        <taxon>Dikarya</taxon>
        <taxon>Ascomycota</taxon>
        <taxon>Pezizomycotina</taxon>
        <taxon>Eurotiomycetes</taxon>
        <taxon>Eurotiomycetidae</taxon>
        <taxon>Eurotiales</taxon>
        <taxon>Trichocomaceae</taxon>
        <taxon>Talaromyces</taxon>
        <taxon>Talaromyces sect. Islandici</taxon>
    </lineage>
</organism>
<keyword evidence="1 3" id="KW-0210">Decarboxylase</keyword>
<dbReference type="SUPFAM" id="SSF51556">
    <property type="entry name" value="Metallo-dependent hydrolases"/>
    <property type="match status" value="1"/>
</dbReference>
<keyword evidence="2 3" id="KW-0456">Lyase</keyword>
<dbReference type="GO" id="GO:0016831">
    <property type="term" value="F:carboxy-lyase activity"/>
    <property type="evidence" value="ECO:0007669"/>
    <property type="project" value="UniProtKB-KW"/>
</dbReference>
<evidence type="ECO:0000256" key="3">
    <source>
        <dbReference type="RuleBase" id="RU366045"/>
    </source>
</evidence>
<sequence length="369" mass="40586">MKAQGVVLGFLSAALVHGAPASIAPASTAGSKSKSPIYITLEEHYDPPVTDPLQTDPVIQLMAPLMGSGVYGKAVPEAQSLNKTRLDSMDENRIRIQVVSNDPTPPALTKPDTVKTMNDQLAAAIAPYPERFRGFCFLAMALPEQAAAELERCVSQLGFVGALVDTHLADETFYESSKFDPIWETAQRLDVPIYLHPTYPMIDDVNGTQGRFKSQDNDWPSDVAAMLGTAVYGWHTDCGLHFLRLWLGGVFDRFPKVKLALGHMGETVPYMLDRANSTVAWAKPTGITLPDAWATNVWVTTSGFFSLNPFATLLKTTSTERIMFSVDYPWATNEEGAAFMDSLKESGMVSHKEWEDIAYRNAANFLKLE</sequence>
<dbReference type="Proteomes" id="UP000509510">
    <property type="component" value="Chromosome III"/>
</dbReference>